<gene>
    <name evidence="1" type="ORF">ACCI49_19035</name>
</gene>
<name>A0ABV4P4F5_9GAMM</name>
<evidence type="ECO:0000313" key="1">
    <source>
        <dbReference type="EMBL" id="MFA0813006.1"/>
    </source>
</evidence>
<dbReference type="EMBL" id="JBGMEK010000065">
    <property type="protein sequence ID" value="MFA0813006.1"/>
    <property type="molecule type" value="Genomic_DNA"/>
</dbReference>
<dbReference type="RefSeq" id="WP_371840750.1">
    <property type="nucleotide sequence ID" value="NZ_JBGMEK010000065.1"/>
</dbReference>
<sequence length="306" mass="35611">MSLTSRWLIVEEGPNPSTDYFILPFLTDMRVSVERVNFHELANEERLQDSNLIFVRYLPFKWQSLLNKNLEKISGIYFFIDDDLFDWQAFSSMPFRYQAKIFRYSWLRQRWLKSVGAQLWVSTHYLQNKYVKWAPKLIKPKPLIDSTESCLTVFYHGSASHQEDIQWLRPVIQEVLKHNPRLTFEVIGNASINRLFGSMPRVQVLHPMNWPNYLSMLQKPGRTIGLAPLLDLPFNRARSHTKFFDITQAGAVGIYAAGDIYEKVVYHRKNGLLLAMDPALWVDGILSLAEDDALRESLLAEAKKCL</sequence>
<organism evidence="1 2">
    <name type="scientific">Microbulbifer epialgicus</name>
    <dbReference type="NCBI Taxonomy" id="393907"/>
    <lineage>
        <taxon>Bacteria</taxon>
        <taxon>Pseudomonadati</taxon>
        <taxon>Pseudomonadota</taxon>
        <taxon>Gammaproteobacteria</taxon>
        <taxon>Cellvibrionales</taxon>
        <taxon>Microbulbiferaceae</taxon>
        <taxon>Microbulbifer</taxon>
    </lineage>
</organism>
<accession>A0ABV4P4F5</accession>
<proteinExistence type="predicted"/>
<comment type="caution">
    <text evidence="1">The sequence shown here is derived from an EMBL/GenBank/DDBJ whole genome shotgun (WGS) entry which is preliminary data.</text>
</comment>
<dbReference type="Proteomes" id="UP001569428">
    <property type="component" value="Unassembled WGS sequence"/>
</dbReference>
<keyword evidence="2" id="KW-1185">Reference proteome</keyword>
<evidence type="ECO:0000313" key="2">
    <source>
        <dbReference type="Proteomes" id="UP001569428"/>
    </source>
</evidence>
<reference evidence="1 2" key="1">
    <citation type="submission" date="2024-08" db="EMBL/GenBank/DDBJ databases">
        <authorList>
            <person name="Ishaq N."/>
        </authorList>
    </citation>
    <scope>NUCLEOTIDE SEQUENCE [LARGE SCALE GENOMIC DNA]</scope>
    <source>
        <strain evidence="1 2">DSM 18651</strain>
    </source>
</reference>
<protein>
    <submittedName>
        <fullName evidence="1">Glycosyltransferase family 1 protein</fullName>
    </submittedName>
</protein>